<feature type="compositionally biased region" description="Polar residues" evidence="1">
    <location>
        <begin position="73"/>
        <end position="89"/>
    </location>
</feature>
<reference evidence="2 3" key="1">
    <citation type="journal article" date="2020" name="Nature">
        <title>Six reference-quality genomes reveal evolution of bat adaptations.</title>
        <authorList>
            <person name="Jebb D."/>
            <person name="Huang Z."/>
            <person name="Pippel M."/>
            <person name="Hughes G.M."/>
            <person name="Lavrichenko K."/>
            <person name="Devanna P."/>
            <person name="Winkler S."/>
            <person name="Jermiin L.S."/>
            <person name="Skirmuntt E.C."/>
            <person name="Katzourakis A."/>
            <person name="Burkitt-Gray L."/>
            <person name="Ray D.A."/>
            <person name="Sullivan K.A.M."/>
            <person name="Roscito J.G."/>
            <person name="Kirilenko B.M."/>
            <person name="Davalos L.M."/>
            <person name="Corthals A.P."/>
            <person name="Power M.L."/>
            <person name="Jones G."/>
            <person name="Ransome R.D."/>
            <person name="Dechmann D.K.N."/>
            <person name="Locatelli A.G."/>
            <person name="Puechmaille S.J."/>
            <person name="Fedrigo O."/>
            <person name="Jarvis E.D."/>
            <person name="Hiller M."/>
            <person name="Vernes S.C."/>
            <person name="Myers E.W."/>
            <person name="Teeling E.C."/>
        </authorList>
    </citation>
    <scope>NUCLEOTIDE SEQUENCE [LARGE SCALE GENOMIC DNA]</scope>
    <source>
        <strain evidence="2">MRouAeg1</strain>
        <tissue evidence="2">Muscle</tissue>
    </source>
</reference>
<evidence type="ECO:0000256" key="1">
    <source>
        <dbReference type="SAM" id="MobiDB-lite"/>
    </source>
</evidence>
<gene>
    <name evidence="2" type="ORF">HJG63_009514</name>
</gene>
<accession>A0A7J8BSM8</accession>
<dbReference type="AlphaFoldDB" id="A0A7J8BSM8"/>
<dbReference type="Proteomes" id="UP000593571">
    <property type="component" value="Unassembled WGS sequence"/>
</dbReference>
<feature type="compositionally biased region" description="Basic and acidic residues" evidence="1">
    <location>
        <begin position="26"/>
        <end position="37"/>
    </location>
</feature>
<keyword evidence="3" id="KW-1185">Reference proteome</keyword>
<evidence type="ECO:0000313" key="2">
    <source>
        <dbReference type="EMBL" id="KAF6401405.1"/>
    </source>
</evidence>
<comment type="caution">
    <text evidence="2">The sequence shown here is derived from an EMBL/GenBank/DDBJ whole genome shotgun (WGS) entry which is preliminary data.</text>
</comment>
<sequence>MPFPQFLSPGAGPLPWAGAWSSSLTDSREQEPPRRGPTDQMGICSPRAPRAFRAPDSSRPETAEAGEAAGRGLNQSCTWRPVSVTSLPCHQTRRPDERQKMELTSRF</sequence>
<feature type="compositionally biased region" description="Basic and acidic residues" evidence="1">
    <location>
        <begin position="93"/>
        <end position="107"/>
    </location>
</feature>
<feature type="region of interest" description="Disordered" evidence="1">
    <location>
        <begin position="1"/>
        <end position="107"/>
    </location>
</feature>
<proteinExistence type="predicted"/>
<evidence type="ECO:0000313" key="3">
    <source>
        <dbReference type="Proteomes" id="UP000593571"/>
    </source>
</evidence>
<protein>
    <submittedName>
        <fullName evidence="2">Uncharacterized protein</fullName>
    </submittedName>
</protein>
<organism evidence="2 3">
    <name type="scientific">Rousettus aegyptiacus</name>
    <name type="common">Egyptian fruit bat</name>
    <name type="synonym">Pteropus aegyptiacus</name>
    <dbReference type="NCBI Taxonomy" id="9407"/>
    <lineage>
        <taxon>Eukaryota</taxon>
        <taxon>Metazoa</taxon>
        <taxon>Chordata</taxon>
        <taxon>Craniata</taxon>
        <taxon>Vertebrata</taxon>
        <taxon>Euteleostomi</taxon>
        <taxon>Mammalia</taxon>
        <taxon>Eutheria</taxon>
        <taxon>Laurasiatheria</taxon>
        <taxon>Chiroptera</taxon>
        <taxon>Yinpterochiroptera</taxon>
        <taxon>Pteropodoidea</taxon>
        <taxon>Pteropodidae</taxon>
        <taxon>Rousettinae</taxon>
        <taxon>Rousettus</taxon>
    </lineage>
</organism>
<name>A0A7J8BSM8_ROUAE</name>
<dbReference type="EMBL" id="JACASE010000016">
    <property type="protein sequence ID" value="KAF6401405.1"/>
    <property type="molecule type" value="Genomic_DNA"/>
</dbReference>